<reference evidence="1 2" key="1">
    <citation type="submission" date="2018-09" db="EMBL/GenBank/DDBJ databases">
        <title>Hymenobacter medium sp. nov., isolated from R2A medium.</title>
        <authorList>
            <person name="Yingchao G."/>
        </authorList>
    </citation>
    <scope>NUCLEOTIDE SEQUENCE [LARGE SCALE GENOMIC DNA]</scope>
    <source>
        <strain evidence="2">sh-6</strain>
    </source>
</reference>
<proteinExistence type="predicted"/>
<dbReference type="Proteomes" id="UP000262802">
    <property type="component" value="Chromosome"/>
</dbReference>
<dbReference type="EMBL" id="CP032317">
    <property type="protein sequence ID" value="AYA37542.1"/>
    <property type="molecule type" value="Genomic_DNA"/>
</dbReference>
<accession>A0A3B7R194</accession>
<organism evidence="1 2">
    <name type="scientific">Hymenobacter oligotrophus</name>
    <dbReference type="NCBI Taxonomy" id="2319843"/>
    <lineage>
        <taxon>Bacteria</taxon>
        <taxon>Pseudomonadati</taxon>
        <taxon>Bacteroidota</taxon>
        <taxon>Cytophagia</taxon>
        <taxon>Cytophagales</taxon>
        <taxon>Hymenobacteraceae</taxon>
        <taxon>Hymenobacter</taxon>
    </lineage>
</organism>
<name>A0A3B7R194_9BACT</name>
<evidence type="ECO:0008006" key="3">
    <source>
        <dbReference type="Google" id="ProtNLM"/>
    </source>
</evidence>
<keyword evidence="2" id="KW-1185">Reference proteome</keyword>
<evidence type="ECO:0000313" key="2">
    <source>
        <dbReference type="Proteomes" id="UP000262802"/>
    </source>
</evidence>
<dbReference type="KEGG" id="hyh:D3Y59_11080"/>
<evidence type="ECO:0000313" key="1">
    <source>
        <dbReference type="EMBL" id="AYA37542.1"/>
    </source>
</evidence>
<protein>
    <recommendedName>
        <fullName evidence="3">STAS/SEC14 domain-containing protein</fullName>
    </recommendedName>
</protein>
<dbReference type="OrthoDB" id="981162at2"/>
<dbReference type="AlphaFoldDB" id="A0A3B7R194"/>
<sequence>MAESVVISEPHGDVLLMPDVPCVAVRWHSFANSAQFRLLMDEALAYYTREAQQTWPLGWLLDLRKMSALLPADQLWLETDWNPRAYNMGVRHIGMVSSDNIFGRIAAQVYAANTTAREDYALEPHIFATAEEAKRWVRRNL</sequence>
<gene>
    <name evidence="1" type="ORF">D3Y59_11080</name>
</gene>
<dbReference type="RefSeq" id="WP_119445109.1">
    <property type="nucleotide sequence ID" value="NZ_CP032317.1"/>
</dbReference>